<proteinExistence type="predicted"/>
<dbReference type="EMBL" id="CP027843">
    <property type="protein sequence ID" value="AVQ10555.1"/>
    <property type="molecule type" value="Genomic_DNA"/>
</dbReference>
<dbReference type="GO" id="GO:0006313">
    <property type="term" value="P:DNA transposition"/>
    <property type="evidence" value="ECO:0007669"/>
    <property type="project" value="InterPro"/>
</dbReference>
<dbReference type="GO" id="GO:0004803">
    <property type="term" value="F:transposase activity"/>
    <property type="evidence" value="ECO:0007669"/>
    <property type="project" value="InterPro"/>
</dbReference>
<dbReference type="InterPro" id="IPR002559">
    <property type="entry name" value="Transposase_11"/>
</dbReference>
<name>A0A2P1QNT1_9LEPT</name>
<gene>
    <name evidence="2" type="ORF">XB16_0203</name>
</gene>
<dbReference type="PANTHER" id="PTHR30007">
    <property type="entry name" value="PHP DOMAIN PROTEIN"/>
    <property type="match status" value="1"/>
</dbReference>
<dbReference type="GO" id="GO:0003677">
    <property type="term" value="F:DNA binding"/>
    <property type="evidence" value="ECO:0007669"/>
    <property type="project" value="InterPro"/>
</dbReference>
<accession>A0A2P1QNT1</accession>
<protein>
    <submittedName>
        <fullName evidence="2">Transposase</fullName>
    </submittedName>
</protein>
<organism evidence="2 3">
    <name type="scientific">Leptospira santarosai</name>
    <dbReference type="NCBI Taxonomy" id="28183"/>
    <lineage>
        <taxon>Bacteria</taxon>
        <taxon>Pseudomonadati</taxon>
        <taxon>Spirochaetota</taxon>
        <taxon>Spirochaetia</taxon>
        <taxon>Leptospirales</taxon>
        <taxon>Leptospiraceae</taxon>
        <taxon>Leptospira</taxon>
    </lineage>
</organism>
<dbReference type="PANTHER" id="PTHR30007:SF1">
    <property type="entry name" value="BLR1914 PROTEIN"/>
    <property type="match status" value="1"/>
</dbReference>
<evidence type="ECO:0000259" key="1">
    <source>
        <dbReference type="Pfam" id="PF01609"/>
    </source>
</evidence>
<dbReference type="Pfam" id="PF01609">
    <property type="entry name" value="DDE_Tnp_1"/>
    <property type="match status" value="1"/>
</dbReference>
<dbReference type="AlphaFoldDB" id="A0A2P1QNT1"/>
<evidence type="ECO:0000313" key="3">
    <source>
        <dbReference type="Proteomes" id="UP000033961"/>
    </source>
</evidence>
<reference evidence="2 3" key="1">
    <citation type="journal article" date="2015" name="Genome Announc.">
        <title>Draft Genome Sequences of Leptospira santarosai Strains U160, U164, and U233, Isolated from Asymptomatic Cattle.</title>
        <authorList>
            <person name="Kremer F.S."/>
            <person name="Eslabao M.R."/>
            <person name="Provisor M."/>
            <person name="Woloski R.D."/>
            <person name="Ramires O.V."/>
            <person name="Moreno L.Z."/>
            <person name="Moreno A.M."/>
            <person name="Hamond C."/>
            <person name="Lilenbaum W."/>
            <person name="Dellagostin O.A."/>
        </authorList>
    </citation>
    <scope>NUCLEOTIDE SEQUENCE [LARGE SCALE GENOMIC DNA]</scope>
    <source>
        <strain evidence="2 3">U160</strain>
    </source>
</reference>
<sequence length="107" mass="13087">MEQTLENLFIEENPKRLIGDKAYDSDKLDESILRNYGTKVIAPHRKNRKQATQDGRELRRYKRRWKIERLFAWLQYFRKLVVCYEYRDFNFDGFIALGCAILLLRYF</sequence>
<dbReference type="Proteomes" id="UP000033961">
    <property type="component" value="Chromosome I"/>
</dbReference>
<feature type="domain" description="Transposase IS4-like" evidence="1">
    <location>
        <begin position="2"/>
        <end position="103"/>
    </location>
</feature>
<evidence type="ECO:0000313" key="2">
    <source>
        <dbReference type="EMBL" id="AVQ10555.1"/>
    </source>
</evidence>